<accession>A0A9W6RDZ1</accession>
<organism evidence="2 3">
    <name type="scientific">Actinoallomurus iriomotensis</name>
    <dbReference type="NCBI Taxonomy" id="478107"/>
    <lineage>
        <taxon>Bacteria</taxon>
        <taxon>Bacillati</taxon>
        <taxon>Actinomycetota</taxon>
        <taxon>Actinomycetes</taxon>
        <taxon>Streptosporangiales</taxon>
        <taxon>Thermomonosporaceae</taxon>
        <taxon>Actinoallomurus</taxon>
    </lineage>
</organism>
<evidence type="ECO:0000313" key="2">
    <source>
        <dbReference type="EMBL" id="GLY73844.1"/>
    </source>
</evidence>
<proteinExistence type="predicted"/>
<feature type="region of interest" description="Disordered" evidence="1">
    <location>
        <begin position="73"/>
        <end position="113"/>
    </location>
</feature>
<dbReference type="EMBL" id="BSTJ01000002">
    <property type="protein sequence ID" value="GLY73844.1"/>
    <property type="molecule type" value="Genomic_DNA"/>
</dbReference>
<evidence type="ECO:0000256" key="1">
    <source>
        <dbReference type="SAM" id="MobiDB-lite"/>
    </source>
</evidence>
<gene>
    <name evidence="2" type="ORF">Airi01_021110</name>
</gene>
<evidence type="ECO:0000313" key="3">
    <source>
        <dbReference type="Proteomes" id="UP001165135"/>
    </source>
</evidence>
<reference evidence="2" key="1">
    <citation type="submission" date="2023-03" db="EMBL/GenBank/DDBJ databases">
        <title>Actinoallomurus iriomotensis NBRC 103681.</title>
        <authorList>
            <person name="Ichikawa N."/>
            <person name="Sato H."/>
            <person name="Tonouchi N."/>
        </authorList>
    </citation>
    <scope>NUCLEOTIDE SEQUENCE</scope>
    <source>
        <strain evidence="2">NBRC 103681</strain>
    </source>
</reference>
<protein>
    <submittedName>
        <fullName evidence="2">Uncharacterized protein</fullName>
    </submittedName>
</protein>
<feature type="compositionally biased region" description="Basic and acidic residues" evidence="1">
    <location>
        <begin position="73"/>
        <end position="90"/>
    </location>
</feature>
<sequence length="113" mass="12230">MTMLVDVAVERYRFVCGRCGRAWTADYDVQYVSDDVGATFAFYRLDGVPVPPPTGGEVTCPNCGAMGVAVIPEGRRDSSPARLDSDEPRLRVTTTGEQRRAAAPHLPAVVSRT</sequence>
<name>A0A9W6RDZ1_9ACTN</name>
<dbReference type="AlphaFoldDB" id="A0A9W6RDZ1"/>
<dbReference type="Proteomes" id="UP001165135">
    <property type="component" value="Unassembled WGS sequence"/>
</dbReference>
<comment type="caution">
    <text evidence="2">The sequence shown here is derived from an EMBL/GenBank/DDBJ whole genome shotgun (WGS) entry which is preliminary data.</text>
</comment>